<dbReference type="InterPro" id="IPR050307">
    <property type="entry name" value="Sterol_Desaturase_Related"/>
</dbReference>
<evidence type="ECO:0000256" key="2">
    <source>
        <dbReference type="ARBA" id="ARBA00022692"/>
    </source>
</evidence>
<name>A0A6C0JE20_9ZZZZ</name>
<reference evidence="7" key="1">
    <citation type="journal article" date="2020" name="Nature">
        <title>Giant virus diversity and host interactions through global metagenomics.</title>
        <authorList>
            <person name="Schulz F."/>
            <person name="Roux S."/>
            <person name="Paez-Espino D."/>
            <person name="Jungbluth S."/>
            <person name="Walsh D.A."/>
            <person name="Denef V.J."/>
            <person name="McMahon K.D."/>
            <person name="Konstantinidis K.T."/>
            <person name="Eloe-Fadrosh E.A."/>
            <person name="Kyrpides N.C."/>
            <person name="Woyke T."/>
        </authorList>
    </citation>
    <scope>NUCLEOTIDE SEQUENCE</scope>
    <source>
        <strain evidence="7">GVMAG-M-3300025890-48</strain>
    </source>
</reference>
<evidence type="ECO:0000256" key="1">
    <source>
        <dbReference type="ARBA" id="ARBA00004370"/>
    </source>
</evidence>
<dbReference type="EMBL" id="MN740369">
    <property type="protein sequence ID" value="QHU03100.1"/>
    <property type="molecule type" value="Genomic_DNA"/>
</dbReference>
<sequence length="198" mass="22982">MVGLILFFIHYICYWTMVSLYDTNVPNNDLKYAISSSLKNQLLYTLPSTVIFFNYYPIQYSNFLLSMGYIPVLIITSDCYFYITHRPLHTKLLYHLHKHHHTGSVCVAKSLDANGLEHLFGNLGSFIIGIILLWHFGYIINIYIIGSWVGFATINTCISHSNYQCHLDSGSHFLHHKYRQCNYGFGLYLMDRITGTFK</sequence>
<proteinExistence type="predicted"/>
<evidence type="ECO:0000256" key="5">
    <source>
        <dbReference type="SAM" id="Phobius"/>
    </source>
</evidence>
<dbReference type="GO" id="GO:0016491">
    <property type="term" value="F:oxidoreductase activity"/>
    <property type="evidence" value="ECO:0007669"/>
    <property type="project" value="InterPro"/>
</dbReference>
<feature type="transmembrane region" description="Helical" evidence="5">
    <location>
        <begin position="126"/>
        <end position="151"/>
    </location>
</feature>
<feature type="transmembrane region" description="Helical" evidence="5">
    <location>
        <begin position="42"/>
        <end position="58"/>
    </location>
</feature>
<evidence type="ECO:0000256" key="4">
    <source>
        <dbReference type="ARBA" id="ARBA00023136"/>
    </source>
</evidence>
<accession>A0A6C0JE20</accession>
<dbReference type="PANTHER" id="PTHR11863">
    <property type="entry name" value="STEROL DESATURASE"/>
    <property type="match status" value="1"/>
</dbReference>
<feature type="transmembrane region" description="Helical" evidence="5">
    <location>
        <begin position="64"/>
        <end position="83"/>
    </location>
</feature>
<organism evidence="7">
    <name type="scientific">viral metagenome</name>
    <dbReference type="NCBI Taxonomy" id="1070528"/>
    <lineage>
        <taxon>unclassified sequences</taxon>
        <taxon>metagenomes</taxon>
        <taxon>organismal metagenomes</taxon>
    </lineage>
</organism>
<keyword evidence="2 5" id="KW-0812">Transmembrane</keyword>
<dbReference type="Pfam" id="PF04116">
    <property type="entry name" value="FA_hydroxylase"/>
    <property type="match status" value="1"/>
</dbReference>
<keyword evidence="3 5" id="KW-1133">Transmembrane helix</keyword>
<dbReference type="GO" id="GO:0016020">
    <property type="term" value="C:membrane"/>
    <property type="evidence" value="ECO:0007669"/>
    <property type="project" value="UniProtKB-SubCell"/>
</dbReference>
<dbReference type="GO" id="GO:0005506">
    <property type="term" value="F:iron ion binding"/>
    <property type="evidence" value="ECO:0007669"/>
    <property type="project" value="InterPro"/>
</dbReference>
<evidence type="ECO:0000313" key="7">
    <source>
        <dbReference type="EMBL" id="QHU03100.1"/>
    </source>
</evidence>
<dbReference type="InterPro" id="IPR006694">
    <property type="entry name" value="Fatty_acid_hydroxylase"/>
</dbReference>
<feature type="domain" description="Fatty acid hydroxylase" evidence="6">
    <location>
        <begin position="72"/>
        <end position="196"/>
    </location>
</feature>
<dbReference type="AlphaFoldDB" id="A0A6C0JE20"/>
<keyword evidence="4 5" id="KW-0472">Membrane</keyword>
<evidence type="ECO:0000256" key="3">
    <source>
        <dbReference type="ARBA" id="ARBA00022989"/>
    </source>
</evidence>
<dbReference type="GO" id="GO:0008610">
    <property type="term" value="P:lipid biosynthetic process"/>
    <property type="evidence" value="ECO:0007669"/>
    <property type="project" value="InterPro"/>
</dbReference>
<comment type="subcellular location">
    <subcellularLocation>
        <location evidence="1">Membrane</location>
    </subcellularLocation>
</comment>
<feature type="transmembrane region" description="Helical" evidence="5">
    <location>
        <begin position="6"/>
        <end position="21"/>
    </location>
</feature>
<evidence type="ECO:0000259" key="6">
    <source>
        <dbReference type="Pfam" id="PF04116"/>
    </source>
</evidence>
<protein>
    <recommendedName>
        <fullName evidence="6">Fatty acid hydroxylase domain-containing protein</fullName>
    </recommendedName>
</protein>